<evidence type="ECO:0000313" key="1">
    <source>
        <dbReference type="EMBL" id="MPC65286.1"/>
    </source>
</evidence>
<protein>
    <submittedName>
        <fullName evidence="1">Uncharacterized protein</fullName>
    </submittedName>
</protein>
<dbReference type="Proteomes" id="UP000324222">
    <property type="component" value="Unassembled WGS sequence"/>
</dbReference>
<keyword evidence="2" id="KW-1185">Reference proteome</keyword>
<evidence type="ECO:0000313" key="2">
    <source>
        <dbReference type="Proteomes" id="UP000324222"/>
    </source>
</evidence>
<gene>
    <name evidence="1" type="ORF">E2C01_059419</name>
</gene>
<sequence length="61" mass="6630">MVVVVEEVEVEEVVVVGGAPGGGSSARRQSELSEARQYLLSAVCERKCATLRPRREIRTSV</sequence>
<organism evidence="1 2">
    <name type="scientific">Portunus trituberculatus</name>
    <name type="common">Swimming crab</name>
    <name type="synonym">Neptunus trituberculatus</name>
    <dbReference type="NCBI Taxonomy" id="210409"/>
    <lineage>
        <taxon>Eukaryota</taxon>
        <taxon>Metazoa</taxon>
        <taxon>Ecdysozoa</taxon>
        <taxon>Arthropoda</taxon>
        <taxon>Crustacea</taxon>
        <taxon>Multicrustacea</taxon>
        <taxon>Malacostraca</taxon>
        <taxon>Eumalacostraca</taxon>
        <taxon>Eucarida</taxon>
        <taxon>Decapoda</taxon>
        <taxon>Pleocyemata</taxon>
        <taxon>Brachyura</taxon>
        <taxon>Eubrachyura</taxon>
        <taxon>Portunoidea</taxon>
        <taxon>Portunidae</taxon>
        <taxon>Portuninae</taxon>
        <taxon>Portunus</taxon>
    </lineage>
</organism>
<dbReference type="EMBL" id="VSRR010023157">
    <property type="protein sequence ID" value="MPC65286.1"/>
    <property type="molecule type" value="Genomic_DNA"/>
</dbReference>
<proteinExistence type="predicted"/>
<reference evidence="1 2" key="1">
    <citation type="submission" date="2019-05" db="EMBL/GenBank/DDBJ databases">
        <title>Another draft genome of Portunus trituberculatus and its Hox gene families provides insights of decapod evolution.</title>
        <authorList>
            <person name="Jeong J.-H."/>
            <person name="Song I."/>
            <person name="Kim S."/>
            <person name="Choi T."/>
            <person name="Kim D."/>
            <person name="Ryu S."/>
            <person name="Kim W."/>
        </authorList>
    </citation>
    <scope>NUCLEOTIDE SEQUENCE [LARGE SCALE GENOMIC DNA]</scope>
    <source>
        <tissue evidence="1">Muscle</tissue>
    </source>
</reference>
<name>A0A5B7H5S5_PORTR</name>
<comment type="caution">
    <text evidence="1">The sequence shown here is derived from an EMBL/GenBank/DDBJ whole genome shotgun (WGS) entry which is preliminary data.</text>
</comment>
<accession>A0A5B7H5S5</accession>
<dbReference type="AlphaFoldDB" id="A0A5B7H5S5"/>